<protein>
    <submittedName>
        <fullName evidence="1">Uncharacterized protein</fullName>
    </submittedName>
</protein>
<organism evidence="1">
    <name type="scientific">Rhizophagus irregularis (strain DAOM 181602 / DAOM 197198 / MUCL 43194)</name>
    <name type="common">Arbuscular mycorrhizal fungus</name>
    <name type="synonym">Glomus intraradices</name>
    <dbReference type="NCBI Taxonomy" id="747089"/>
    <lineage>
        <taxon>Eukaryota</taxon>
        <taxon>Fungi</taxon>
        <taxon>Fungi incertae sedis</taxon>
        <taxon>Mucoromycota</taxon>
        <taxon>Glomeromycotina</taxon>
        <taxon>Glomeromycetes</taxon>
        <taxon>Glomerales</taxon>
        <taxon>Glomeraceae</taxon>
        <taxon>Rhizophagus</taxon>
    </lineage>
</organism>
<gene>
    <name evidence="1" type="ORF">GLOINDRAFT_346937</name>
</gene>
<name>U9U187_RHIID</name>
<accession>U9U187</accession>
<sequence>MGTVGETNERVVVLFDSFAVNTIVVNWIPGNGPFVRRAVQNFVRNNFGNII</sequence>
<reference evidence="1" key="1">
    <citation type="submission" date="2013-07" db="EMBL/GenBank/DDBJ databases">
        <title>The genome of an arbuscular mycorrhizal fungus provides insights into the evolution of the oldest plant symbiosis.</title>
        <authorList>
            <consortium name="DOE Joint Genome Institute"/>
            <person name="Tisserant E."/>
            <person name="Malbreil M."/>
            <person name="Kuo A."/>
            <person name="Kohler A."/>
            <person name="Symeonidi A."/>
            <person name="Balestrini R."/>
            <person name="Charron P."/>
            <person name="Duensing N."/>
            <person name="Frei-dit-Frey N."/>
            <person name="Gianinazzi-Pearson V."/>
            <person name="Gilbert B."/>
            <person name="Handa Y."/>
            <person name="Hijri M."/>
            <person name="Kaul R."/>
            <person name="Kawaguchi M."/>
            <person name="Krajinski F."/>
            <person name="Lammers P."/>
            <person name="Lapierre D."/>
            <person name="Masclaux F.G."/>
            <person name="Murat C."/>
            <person name="Morin E."/>
            <person name="Ndikumana S."/>
            <person name="Pagni M."/>
            <person name="Petitpierre D."/>
            <person name="Requena N."/>
            <person name="Rosikiewicz P."/>
            <person name="Riley R."/>
            <person name="Saito K."/>
            <person name="San Clemente H."/>
            <person name="Shapiro H."/>
            <person name="van Tuinen D."/>
            <person name="Becard G."/>
            <person name="Bonfante P."/>
            <person name="Paszkowski U."/>
            <person name="Shachar-Hill Y."/>
            <person name="Young J.P."/>
            <person name="Sanders I.R."/>
            <person name="Henrissat B."/>
            <person name="Rensing S.A."/>
            <person name="Grigoriev I.V."/>
            <person name="Corradi N."/>
            <person name="Roux C."/>
            <person name="Martin F."/>
        </authorList>
    </citation>
    <scope>NUCLEOTIDE SEQUENCE</scope>
    <source>
        <strain evidence="1">DAOM 197198</strain>
    </source>
</reference>
<dbReference type="AlphaFoldDB" id="U9U187"/>
<proteinExistence type="predicted"/>
<evidence type="ECO:0000313" key="1">
    <source>
        <dbReference type="EMBL" id="ESA13442.1"/>
    </source>
</evidence>
<dbReference type="HOGENOM" id="CLU_3107545_0_0_1"/>
<dbReference type="EMBL" id="KI283898">
    <property type="protein sequence ID" value="ESA13442.1"/>
    <property type="molecule type" value="Genomic_DNA"/>
</dbReference>